<dbReference type="Pfam" id="PF00361">
    <property type="entry name" value="Proton_antipo_M"/>
    <property type="match status" value="1"/>
</dbReference>
<evidence type="ECO:0000256" key="5">
    <source>
        <dbReference type="ARBA" id="ARBA00022989"/>
    </source>
</evidence>
<dbReference type="GO" id="GO:0012505">
    <property type="term" value="C:endomembrane system"/>
    <property type="evidence" value="ECO:0007669"/>
    <property type="project" value="UniProtKB-SubCell"/>
</dbReference>
<dbReference type="PANTHER" id="PTHR43507:SF1">
    <property type="entry name" value="NADH-UBIQUINONE OXIDOREDUCTASE CHAIN 4"/>
    <property type="match status" value="1"/>
</dbReference>
<dbReference type="EMBL" id="LR025085">
    <property type="protein sequence ID" value="VAX76391.1"/>
    <property type="molecule type" value="Genomic_DNA"/>
</dbReference>
<evidence type="ECO:0000256" key="4">
    <source>
        <dbReference type="ARBA" id="ARBA00022692"/>
    </source>
</evidence>
<dbReference type="GO" id="GO:0008137">
    <property type="term" value="F:NADH dehydrogenase (ubiquinone) activity"/>
    <property type="evidence" value="ECO:0007669"/>
    <property type="project" value="InterPro"/>
</dbReference>
<dbReference type="GO" id="GO:0016020">
    <property type="term" value="C:membrane"/>
    <property type="evidence" value="ECO:0007669"/>
    <property type="project" value="UniProtKB-SubCell"/>
</dbReference>
<organism evidence="14 15">
    <name type="scientific">Buchnera aphidicola</name>
    <name type="common">Cinara strobi</name>
    <dbReference type="NCBI Taxonomy" id="1921549"/>
    <lineage>
        <taxon>Bacteria</taxon>
        <taxon>Pseudomonadati</taxon>
        <taxon>Pseudomonadota</taxon>
        <taxon>Gammaproteobacteria</taxon>
        <taxon>Enterobacterales</taxon>
        <taxon>Erwiniaceae</taxon>
        <taxon>Buchnera</taxon>
    </lineage>
</organism>
<evidence type="ECO:0000256" key="8">
    <source>
        <dbReference type="ARBA" id="ARBA00025811"/>
    </source>
</evidence>
<keyword evidence="14" id="KW-0560">Oxidoreductase</keyword>
<dbReference type="PANTHER" id="PTHR43507">
    <property type="entry name" value="NADH-UBIQUINONE OXIDOREDUCTASE CHAIN 4"/>
    <property type="match status" value="1"/>
</dbReference>
<comment type="subcellular location">
    <subcellularLocation>
        <location evidence="1">Endomembrane system</location>
        <topology evidence="1">Multi-pass membrane protein</topology>
    </subcellularLocation>
    <subcellularLocation>
        <location evidence="11">Membrane</location>
        <topology evidence="11">Multi-pass membrane protein</topology>
    </subcellularLocation>
</comment>
<dbReference type="GO" id="GO:0015990">
    <property type="term" value="P:electron transport coupled proton transport"/>
    <property type="evidence" value="ECO:0007669"/>
    <property type="project" value="TreeGrafter"/>
</dbReference>
<dbReference type="InterPro" id="IPR010227">
    <property type="entry name" value="NADH_Q_OxRdtase_chainM/4"/>
</dbReference>
<evidence type="ECO:0000256" key="7">
    <source>
        <dbReference type="ARBA" id="ARBA00025189"/>
    </source>
</evidence>
<keyword evidence="6 12" id="KW-0472">Membrane</keyword>
<evidence type="ECO:0000256" key="10">
    <source>
        <dbReference type="ARBA" id="ARBA00032798"/>
    </source>
</evidence>
<comment type="function">
    <text evidence="7">NDH-1 shuttles electrons from NADH, via FMN and iron-sulfur (Fe-S) centers, to quinones in the respiratory chain. Couples the redox reaction to proton translocation (for every two electrons transferred, four hydrogen ions are translocated across the cytoplasmic membrane), and thus conserves the redox energy in a proton gradient.</text>
</comment>
<dbReference type="STRING" id="1921549.GCA_900128825_00115"/>
<evidence type="ECO:0000256" key="9">
    <source>
        <dbReference type="ARBA" id="ARBA00031584"/>
    </source>
</evidence>
<dbReference type="InterPro" id="IPR003918">
    <property type="entry name" value="NADH_UbQ_OxRdtase"/>
</dbReference>
<feature type="transmembrane region" description="Helical" evidence="12">
    <location>
        <begin position="116"/>
        <end position="134"/>
    </location>
</feature>
<feature type="transmembrane region" description="Helical" evidence="12">
    <location>
        <begin position="27"/>
        <end position="49"/>
    </location>
</feature>
<comment type="subunit">
    <text evidence="8">Composed of 13 different subunits. Subunits NuoA, H, J, K, L, M, N constitute the membrane sector of the complex.</text>
</comment>
<feature type="transmembrane region" description="Helical" evidence="12">
    <location>
        <begin position="259"/>
        <end position="280"/>
    </location>
</feature>
<feature type="transmembrane region" description="Helical" evidence="12">
    <location>
        <begin position="219"/>
        <end position="238"/>
    </location>
</feature>
<dbReference type="GO" id="GO:0048039">
    <property type="term" value="F:ubiquinone binding"/>
    <property type="evidence" value="ECO:0007669"/>
    <property type="project" value="TreeGrafter"/>
</dbReference>
<feature type="transmembrane region" description="Helical" evidence="12">
    <location>
        <begin position="380"/>
        <end position="398"/>
    </location>
</feature>
<feature type="transmembrane region" description="Helical" evidence="12">
    <location>
        <begin position="56"/>
        <end position="73"/>
    </location>
</feature>
<evidence type="ECO:0000256" key="3">
    <source>
        <dbReference type="ARBA" id="ARBA00019906"/>
    </source>
</evidence>
<feature type="transmembrane region" description="Helical" evidence="12">
    <location>
        <begin position="180"/>
        <end position="199"/>
    </location>
</feature>
<dbReference type="NCBIfam" id="TIGR01972">
    <property type="entry name" value="NDH_I_M"/>
    <property type="match status" value="1"/>
</dbReference>
<evidence type="ECO:0000313" key="15">
    <source>
        <dbReference type="Proteomes" id="UP000271849"/>
    </source>
</evidence>
<feature type="transmembrane region" description="Helical" evidence="12">
    <location>
        <begin position="314"/>
        <end position="330"/>
    </location>
</feature>
<dbReference type="Proteomes" id="UP000271849">
    <property type="component" value="Chromosome"/>
</dbReference>
<dbReference type="GO" id="GO:0003954">
    <property type="term" value="F:NADH dehydrogenase activity"/>
    <property type="evidence" value="ECO:0007669"/>
    <property type="project" value="TreeGrafter"/>
</dbReference>
<dbReference type="AlphaFoldDB" id="A0A3B1DKZ7"/>
<feature type="transmembrane region" description="Helical" evidence="12">
    <location>
        <begin position="85"/>
        <end position="104"/>
    </location>
</feature>
<gene>
    <name evidence="14" type="primary">nuoM</name>
    <name evidence="14" type="ORF">BUCINSTRO3249_0115</name>
</gene>
<feature type="domain" description="NADH:quinone oxidoreductase/Mrp antiporter transmembrane" evidence="13">
    <location>
        <begin position="134"/>
        <end position="428"/>
    </location>
</feature>
<dbReference type="RefSeq" id="WP_158349003.1">
    <property type="nucleotide sequence ID" value="NZ_LR025085.1"/>
</dbReference>
<feature type="transmembrane region" description="Helical" evidence="12">
    <location>
        <begin position="140"/>
        <end position="160"/>
    </location>
</feature>
<accession>A0A3B1DKZ7</accession>
<evidence type="ECO:0000256" key="6">
    <source>
        <dbReference type="ARBA" id="ARBA00023136"/>
    </source>
</evidence>
<evidence type="ECO:0000256" key="2">
    <source>
        <dbReference type="ARBA" id="ARBA00009025"/>
    </source>
</evidence>
<feature type="transmembrane region" description="Helical" evidence="12">
    <location>
        <begin position="336"/>
        <end position="359"/>
    </location>
</feature>
<dbReference type="GO" id="GO:0042773">
    <property type="term" value="P:ATP synthesis coupled electron transport"/>
    <property type="evidence" value="ECO:0007669"/>
    <property type="project" value="InterPro"/>
</dbReference>
<dbReference type="OrthoDB" id="9768329at2"/>
<evidence type="ECO:0000256" key="1">
    <source>
        <dbReference type="ARBA" id="ARBA00004127"/>
    </source>
</evidence>
<keyword evidence="4 11" id="KW-0812">Transmembrane</keyword>
<sequence>MILLIFILTPVFGAVLSYLISYVKNTFPRYVAFCSIFFCFVLSLFFYFNNFYFTKIVASSVNLYSIFYCNWFPEYGISFYFGIDKLSWCMIFLTSILGLVAIFCEWNSVHDHSGMFYFFLLLVIAGIFGIFLSFDMIIFFLFWEMILIPIYFLIFFWGNFHRNKNYVYFSANKFFIYSQLSGFILLFSILSLSCIYHNYSGIWTFNYFILKNIILSDRIEVFLMFSILLAFVIKIPLVPFHSWMPDLQECLPFSNSVDLIIILLKPAIYGLLRFNLVFFPHSLHKFSLFLMCWGLFSMWYGSIMAFSQSNLKRLIAFSSISSMGIIFSALHSENIFAYQGMIIYLLSYMISTTALLILINKIFKHMKTHNIRHIRGLWSCMQFIPSFFLFFSFANLNIPITGNFSGEFMMFYGIFSSFPIISCLFIFGLIFSSIYSLMMIQRVCYGTTNHCVVKNELTVFDIILLTFFTILLIALGLNPNFILQFSHDISEKLYQNYIFLITR</sequence>
<feature type="transmembrane region" description="Helical" evidence="12">
    <location>
        <begin position="457"/>
        <end position="477"/>
    </location>
</feature>
<proteinExistence type="inferred from homology"/>
<feature type="transmembrane region" description="Helical" evidence="12">
    <location>
        <begin position="410"/>
        <end position="437"/>
    </location>
</feature>
<keyword evidence="5 12" id="KW-1133">Transmembrane helix</keyword>
<evidence type="ECO:0000256" key="11">
    <source>
        <dbReference type="RuleBase" id="RU000320"/>
    </source>
</evidence>
<name>A0A3B1DKZ7_9GAMM</name>
<dbReference type="InterPro" id="IPR001750">
    <property type="entry name" value="ND/Mrp_TM"/>
</dbReference>
<evidence type="ECO:0000313" key="14">
    <source>
        <dbReference type="EMBL" id="VAX76391.1"/>
    </source>
</evidence>
<evidence type="ECO:0000259" key="13">
    <source>
        <dbReference type="Pfam" id="PF00361"/>
    </source>
</evidence>
<protein>
    <recommendedName>
        <fullName evidence="3">NADH-quinone oxidoreductase subunit M</fullName>
    </recommendedName>
    <alternativeName>
        <fullName evidence="9">NADH dehydrogenase I subunit M</fullName>
    </alternativeName>
    <alternativeName>
        <fullName evidence="10">NDH-1 subunit M</fullName>
    </alternativeName>
</protein>
<evidence type="ECO:0000256" key="12">
    <source>
        <dbReference type="SAM" id="Phobius"/>
    </source>
</evidence>
<dbReference type="PRINTS" id="PR01437">
    <property type="entry name" value="NUOXDRDTASE4"/>
</dbReference>
<feature type="transmembrane region" description="Helical" evidence="12">
    <location>
        <begin position="286"/>
        <end position="307"/>
    </location>
</feature>
<reference evidence="15" key="1">
    <citation type="submission" date="2018-09" db="EMBL/GenBank/DDBJ databases">
        <authorList>
            <person name="Manzano-Marin A."/>
            <person name="Manzano-Marin A."/>
        </authorList>
    </citation>
    <scope>NUCLEOTIDE SEQUENCE [LARGE SCALE GENOMIC DNA]</scope>
    <source>
        <strain evidence="15">BuCistrobi</strain>
    </source>
</reference>
<comment type="similarity">
    <text evidence="2">Belongs to the complex I subunit 4 family.</text>
</comment>